<dbReference type="GO" id="GO:0030170">
    <property type="term" value="F:pyridoxal phosphate binding"/>
    <property type="evidence" value="ECO:0007669"/>
    <property type="project" value="InterPro"/>
</dbReference>
<evidence type="ECO:0000313" key="3">
    <source>
        <dbReference type="EMBL" id="KKN60788.1"/>
    </source>
</evidence>
<dbReference type="PANTHER" id="PTHR10146:SF14">
    <property type="entry name" value="PYRIDOXAL PHOSPHATE HOMEOSTASIS PROTEIN"/>
    <property type="match status" value="1"/>
</dbReference>
<dbReference type="NCBIfam" id="TIGR00044">
    <property type="entry name" value="YggS family pyridoxal phosphate-dependent enzyme"/>
    <property type="match status" value="1"/>
</dbReference>
<accession>A0A0F9V4K7</accession>
<dbReference type="HAMAP" id="MF_02087">
    <property type="entry name" value="PLP_homeostasis"/>
    <property type="match status" value="1"/>
</dbReference>
<dbReference type="FunFam" id="3.20.20.10:FF:000018">
    <property type="entry name" value="Pyridoxal phosphate homeostasis protein"/>
    <property type="match status" value="1"/>
</dbReference>
<dbReference type="InterPro" id="IPR011078">
    <property type="entry name" value="PyrdxlP_homeostasis"/>
</dbReference>
<dbReference type="EMBL" id="LAZR01000682">
    <property type="protein sequence ID" value="KKN60788.1"/>
    <property type="molecule type" value="Genomic_DNA"/>
</dbReference>
<organism evidence="3">
    <name type="scientific">marine sediment metagenome</name>
    <dbReference type="NCBI Taxonomy" id="412755"/>
    <lineage>
        <taxon>unclassified sequences</taxon>
        <taxon>metagenomes</taxon>
        <taxon>ecological metagenomes</taxon>
    </lineage>
</organism>
<dbReference type="PIRSF" id="PIRSF004848">
    <property type="entry name" value="YBL036c_PLPDEIII"/>
    <property type="match status" value="1"/>
</dbReference>
<keyword evidence="1" id="KW-0663">Pyridoxal phosphate</keyword>
<dbReference type="Gene3D" id="3.20.20.10">
    <property type="entry name" value="Alanine racemase"/>
    <property type="match status" value="1"/>
</dbReference>
<dbReference type="InterPro" id="IPR029066">
    <property type="entry name" value="PLP-binding_barrel"/>
</dbReference>
<dbReference type="PROSITE" id="PS01211">
    <property type="entry name" value="UPF0001"/>
    <property type="match status" value="1"/>
</dbReference>
<dbReference type="AlphaFoldDB" id="A0A0F9V4K7"/>
<dbReference type="PANTHER" id="PTHR10146">
    <property type="entry name" value="PROLINE SYNTHETASE CO-TRANSCRIBED BACTERIAL HOMOLOG PROTEIN"/>
    <property type="match status" value="1"/>
</dbReference>
<name>A0A0F9V4K7_9ZZZZ</name>
<gene>
    <name evidence="3" type="ORF">LCGC14_0528240</name>
</gene>
<sequence>MRGDLPLKHPSQANNMTEIKKRFQHIDHEIRQAEQQAKRATHSVQLLAVSKTWPAERLREVAELGQQRFGENYLQEALEKITALADLNLEWHFIGPIQSNKTRDIANHFDWVHTIDREKIARRLNEQRPTSLEKLNVCIQLNIDDEASKSGIPIADLMPLAEKIEQMENLHLRGIMIIPAPTENTEQQTTTFRLAQDLFKKLQAIYPQIDTLSMGMTNDMSAAINAGSTMVRIGTALFGSRNVKSQ</sequence>
<dbReference type="SUPFAM" id="SSF51419">
    <property type="entry name" value="PLP-binding barrel"/>
    <property type="match status" value="1"/>
</dbReference>
<dbReference type="Pfam" id="PF01168">
    <property type="entry name" value="Ala_racemase_N"/>
    <property type="match status" value="1"/>
</dbReference>
<proteinExistence type="inferred from homology"/>
<evidence type="ECO:0000256" key="1">
    <source>
        <dbReference type="ARBA" id="ARBA00022898"/>
    </source>
</evidence>
<dbReference type="InterPro" id="IPR001608">
    <property type="entry name" value="Ala_racemase_N"/>
</dbReference>
<dbReference type="CDD" id="cd06824">
    <property type="entry name" value="PLPDE_III_Yggs_like"/>
    <property type="match status" value="1"/>
</dbReference>
<reference evidence="3" key="1">
    <citation type="journal article" date="2015" name="Nature">
        <title>Complex archaea that bridge the gap between prokaryotes and eukaryotes.</title>
        <authorList>
            <person name="Spang A."/>
            <person name="Saw J.H."/>
            <person name="Jorgensen S.L."/>
            <person name="Zaremba-Niedzwiedzka K."/>
            <person name="Martijn J."/>
            <person name="Lind A.E."/>
            <person name="van Eijk R."/>
            <person name="Schleper C."/>
            <person name="Guy L."/>
            <person name="Ettema T.J."/>
        </authorList>
    </citation>
    <scope>NUCLEOTIDE SEQUENCE</scope>
</reference>
<evidence type="ECO:0000259" key="2">
    <source>
        <dbReference type="Pfam" id="PF01168"/>
    </source>
</evidence>
<protein>
    <recommendedName>
        <fullName evidence="2">Alanine racemase N-terminal domain-containing protein</fullName>
    </recommendedName>
</protein>
<feature type="domain" description="Alanine racemase N-terminal" evidence="2">
    <location>
        <begin position="24"/>
        <end position="241"/>
    </location>
</feature>
<comment type="caution">
    <text evidence="3">The sequence shown here is derived from an EMBL/GenBank/DDBJ whole genome shotgun (WGS) entry which is preliminary data.</text>
</comment>